<comment type="caution">
    <text evidence="7">The sequence shown here is derived from an EMBL/GenBank/DDBJ whole genome shotgun (WGS) entry which is preliminary data.</text>
</comment>
<keyword evidence="4 6" id="KW-1133">Transmembrane helix</keyword>
<evidence type="ECO:0000313" key="8">
    <source>
        <dbReference type="Proteomes" id="UP000292385"/>
    </source>
</evidence>
<evidence type="ECO:0000313" key="7">
    <source>
        <dbReference type="EMBL" id="TCC26886.1"/>
    </source>
</evidence>
<keyword evidence="2" id="KW-1003">Cell membrane</keyword>
<protein>
    <submittedName>
        <fullName evidence="7">Cytochrome c oxidase assembly protein</fullName>
    </submittedName>
</protein>
<gene>
    <name evidence="7" type="ORF">E0H58_02430</name>
</gene>
<accession>A0ABY2ABK8</accession>
<evidence type="ECO:0000256" key="2">
    <source>
        <dbReference type="ARBA" id="ARBA00022475"/>
    </source>
</evidence>
<keyword evidence="5 6" id="KW-0472">Membrane</keyword>
<evidence type="ECO:0000256" key="6">
    <source>
        <dbReference type="SAM" id="Phobius"/>
    </source>
</evidence>
<dbReference type="Proteomes" id="UP000292385">
    <property type="component" value="Unassembled WGS sequence"/>
</dbReference>
<feature type="transmembrane region" description="Helical" evidence="6">
    <location>
        <begin position="195"/>
        <end position="216"/>
    </location>
</feature>
<evidence type="ECO:0000256" key="5">
    <source>
        <dbReference type="ARBA" id="ARBA00023136"/>
    </source>
</evidence>
<evidence type="ECO:0000256" key="4">
    <source>
        <dbReference type="ARBA" id="ARBA00022989"/>
    </source>
</evidence>
<feature type="transmembrane region" description="Helical" evidence="6">
    <location>
        <begin position="51"/>
        <end position="72"/>
    </location>
</feature>
<reference evidence="7 8" key="1">
    <citation type="submission" date="2019-02" db="EMBL/GenBank/DDBJ databases">
        <title>Kribbella capetownensis sp. nov. and Kribbella speibonae sp. nov., isolated from soil.</title>
        <authorList>
            <person name="Curtis S.M."/>
            <person name="Norton I."/>
            <person name="Everest G.J."/>
            <person name="Meyers P.R."/>
        </authorList>
    </citation>
    <scope>NUCLEOTIDE SEQUENCE [LARGE SCALE GENOMIC DNA]</scope>
    <source>
        <strain evidence="7 8">SK5</strain>
    </source>
</reference>
<keyword evidence="3 6" id="KW-0812">Transmembrane</keyword>
<evidence type="ECO:0000256" key="3">
    <source>
        <dbReference type="ARBA" id="ARBA00022692"/>
    </source>
</evidence>
<name>A0ABY2ABK8_9ACTN</name>
<feature type="transmembrane region" description="Helical" evidence="6">
    <location>
        <begin position="84"/>
        <end position="108"/>
    </location>
</feature>
<feature type="transmembrane region" description="Helical" evidence="6">
    <location>
        <begin position="128"/>
        <end position="150"/>
    </location>
</feature>
<evidence type="ECO:0000256" key="1">
    <source>
        <dbReference type="ARBA" id="ARBA00004651"/>
    </source>
</evidence>
<dbReference type="Pfam" id="PF09678">
    <property type="entry name" value="Caa3_CtaG"/>
    <property type="match status" value="1"/>
</dbReference>
<dbReference type="InterPro" id="IPR019108">
    <property type="entry name" value="Caa3_assmbl_CtaG-rel"/>
</dbReference>
<feature type="transmembrane region" description="Helical" evidence="6">
    <location>
        <begin position="20"/>
        <end position="39"/>
    </location>
</feature>
<dbReference type="EMBL" id="SJJY01000001">
    <property type="protein sequence ID" value="TCC26886.1"/>
    <property type="molecule type" value="Genomic_DNA"/>
</dbReference>
<proteinExistence type="predicted"/>
<keyword evidence="8" id="KW-1185">Reference proteome</keyword>
<organism evidence="7 8">
    <name type="scientific">Kribbella speibonae</name>
    <dbReference type="NCBI Taxonomy" id="1572660"/>
    <lineage>
        <taxon>Bacteria</taxon>
        <taxon>Bacillati</taxon>
        <taxon>Actinomycetota</taxon>
        <taxon>Actinomycetes</taxon>
        <taxon>Propionibacteriales</taxon>
        <taxon>Kribbellaceae</taxon>
        <taxon>Kribbella</taxon>
    </lineage>
</organism>
<feature type="transmembrane region" description="Helical" evidence="6">
    <location>
        <begin position="162"/>
        <end position="183"/>
    </location>
</feature>
<sequence length="331" mass="36403">MSDLRSMPPLDWVSFLGSWKLAPGWLAASVLLASSYIALRLRGRKRSTVPPWRTVSFVLGCAVLWICVSSGIGRYAMAVFWMHMVVHLLLIMVVPVLLVLGHPVTVVIEALPVRRQSRARLLVASRPVGVLTHPVSGLVVYTMVIIGTHLTGFMDQMATHAWLMPAEQILYVAAGYLFFLPLLGEEPIRPDPGYLLRLVLFLIAMVPDTVVGIVLLQATTDPFPVMERQRQSWAPPALTDIHTAGGLMWAVGDGLMMFAAVGLMIAVVTSPSRRARMTGPWLDQVRSTVIATEVGADPTRPLDPDSDEAYAAYNRMLERLSDDGRDPKVES</sequence>
<feature type="transmembrane region" description="Helical" evidence="6">
    <location>
        <begin position="247"/>
        <end position="268"/>
    </location>
</feature>
<comment type="subcellular location">
    <subcellularLocation>
        <location evidence="1">Cell membrane</location>
        <topology evidence="1">Multi-pass membrane protein</topology>
    </subcellularLocation>
</comment>